<dbReference type="AlphaFoldDB" id="A0AAD5Q5A3"/>
<evidence type="ECO:0000313" key="4">
    <source>
        <dbReference type="EMBL" id="KAJ0398680.1"/>
    </source>
</evidence>
<comment type="caution">
    <text evidence="4">The sequence shown here is derived from an EMBL/GenBank/DDBJ whole genome shotgun (WGS) entry which is preliminary data.</text>
</comment>
<dbReference type="Gene3D" id="3.80.10.10">
    <property type="entry name" value="Ribonuclease Inhibitor"/>
    <property type="match status" value="1"/>
</dbReference>
<feature type="transmembrane region" description="Helical" evidence="1">
    <location>
        <begin position="443"/>
        <end position="464"/>
    </location>
</feature>
<protein>
    <recommendedName>
        <fullName evidence="6">GST N-terminal domain-containing protein</fullName>
    </recommendedName>
</protein>
<feature type="domain" description="GST C-terminal" evidence="3">
    <location>
        <begin position="84"/>
        <end position="225"/>
    </location>
</feature>
<proteinExistence type="predicted"/>
<feature type="transmembrane region" description="Helical" evidence="1">
    <location>
        <begin position="473"/>
        <end position="497"/>
    </location>
</feature>
<feature type="transmembrane region" description="Helical" evidence="1">
    <location>
        <begin position="523"/>
        <end position="545"/>
    </location>
</feature>
<sequence length="969" mass="109550">MFPKIKLTYFDMDARGSAVRAALHVAGIPFEDERIPFDETFQRIRDKFPFGKVPVLQVDGESIAESQAMLRFVGRLGGLYPVNNPELALLVDEIVGAYDDLLGLLMPSFMEKDPEQKKLMREELMGGPLQKMLDQIEKRLQYLEKVKGQQRQQEPGLDATERDVLIHEIMVWDYVRMFRGDFVDHVPKNITDAYETTTALHDKIDALPKIREWLQIPHARPRKIKLTFQREMTATSAAKIAPGLPMLVAAAPRRRARVFFYATALQYRCAWWGIVAVYFWVWFFLFAQAVLYAISYARPKTAYFTTTYQTMSGDAFAFVAAVYFVMCIFFLSSLFKIVHLSLTRRRLCLDDDDDVHPNQELRRLKAKTACCCWRRKAKTSSRTARRGAIRSSDRSMLQRMKSFTSVQGDGFELLVIGRTLIQISVQSLLAYDSSRYTTNVALNVTYGVLILVNCFSMPIVRLVFRTNLATERLVLLVADLFVDSVLLLIPMVLWVPYFSASVSSELVMFTDTYNAKALMELRIVLVTSYFNLFVKFVPSISVYLTTLSIRELLRRQAILVTTVSSTAGSEKTSTVPKQDVPFTALDQLPVEETPRSAPSSPPLAHGLHTKSYLGQIGRSSSRALIPARQAQFVERWFSRLFVAWGIALAVVYILALALRGPCEPGCELVLTTWFTANECRCAVVHVNCHTRQIDGRAHELTEIFARLTRTGLTTLILTHCAALEVPASIHWFRDLFALDIYNASIVSFDEQAEISRAHYRRMGWLYLTRTNVTAIPPALLGGDLPPTLREIGIIVSQLRELPSDLHVKWPSVRTAYFEHAQLTEFPDALGRMTGLESISLYNNRIARIPDAAFADSKINYLVLNHNPISALPARMGDTSELFEVQFQFTNVSLVSSEWVESNRIPAFANLFGLGSPVCGDASGDDDVRAVGRGVVVRCRPRFGVYNGVRSYTYYPLEGKTLERDARHAN</sequence>
<keyword evidence="1" id="KW-0472">Membrane</keyword>
<dbReference type="InterPro" id="IPR032675">
    <property type="entry name" value="LRR_dom_sf"/>
</dbReference>
<dbReference type="PROSITE" id="PS50404">
    <property type="entry name" value="GST_NTER"/>
    <property type="match status" value="1"/>
</dbReference>
<dbReference type="GO" id="GO:0006749">
    <property type="term" value="P:glutathione metabolic process"/>
    <property type="evidence" value="ECO:0007669"/>
    <property type="project" value="TreeGrafter"/>
</dbReference>
<evidence type="ECO:0008006" key="6">
    <source>
        <dbReference type="Google" id="ProtNLM"/>
    </source>
</evidence>
<evidence type="ECO:0000313" key="5">
    <source>
        <dbReference type="Proteomes" id="UP001209570"/>
    </source>
</evidence>
<gene>
    <name evidence="4" type="ORF">P43SY_006258</name>
</gene>
<evidence type="ECO:0000259" key="3">
    <source>
        <dbReference type="PROSITE" id="PS50405"/>
    </source>
</evidence>
<feature type="transmembrane region" description="Helical" evidence="1">
    <location>
        <begin position="636"/>
        <end position="658"/>
    </location>
</feature>
<dbReference type="InterPro" id="IPR004045">
    <property type="entry name" value="Glutathione_S-Trfase_N"/>
</dbReference>
<keyword evidence="1" id="KW-1133">Transmembrane helix</keyword>
<dbReference type="InterPro" id="IPR036249">
    <property type="entry name" value="Thioredoxin-like_sf"/>
</dbReference>
<dbReference type="PANTHER" id="PTHR11571">
    <property type="entry name" value="GLUTATHIONE S-TRANSFERASE"/>
    <property type="match status" value="1"/>
</dbReference>
<evidence type="ECO:0000259" key="2">
    <source>
        <dbReference type="PROSITE" id="PS50404"/>
    </source>
</evidence>
<feature type="domain" description="GST N-terminal" evidence="2">
    <location>
        <begin position="3"/>
        <end position="81"/>
    </location>
</feature>
<dbReference type="SUPFAM" id="SSF52833">
    <property type="entry name" value="Thioredoxin-like"/>
    <property type="match status" value="1"/>
</dbReference>
<dbReference type="PANTHER" id="PTHR11571:SF252">
    <property type="entry name" value="GLUTATHIONE S-TRANSFERASE"/>
    <property type="match status" value="1"/>
</dbReference>
<dbReference type="InterPro" id="IPR010987">
    <property type="entry name" value="Glutathione-S-Trfase_C-like"/>
</dbReference>
<dbReference type="GO" id="GO:0004364">
    <property type="term" value="F:glutathione transferase activity"/>
    <property type="evidence" value="ECO:0007669"/>
    <property type="project" value="TreeGrafter"/>
</dbReference>
<keyword evidence="5" id="KW-1185">Reference proteome</keyword>
<evidence type="ECO:0000256" key="1">
    <source>
        <dbReference type="SAM" id="Phobius"/>
    </source>
</evidence>
<dbReference type="EMBL" id="JAKCXM010000207">
    <property type="protein sequence ID" value="KAJ0398680.1"/>
    <property type="molecule type" value="Genomic_DNA"/>
</dbReference>
<accession>A0AAD5Q5A3</accession>
<reference evidence="4" key="1">
    <citation type="submission" date="2021-12" db="EMBL/GenBank/DDBJ databases">
        <title>Prjna785345.</title>
        <authorList>
            <person name="Rujirawat T."/>
            <person name="Krajaejun T."/>
        </authorList>
    </citation>
    <scope>NUCLEOTIDE SEQUENCE</scope>
    <source>
        <strain evidence="4">Pi057C3</strain>
    </source>
</reference>
<dbReference type="Gene3D" id="1.20.1050.10">
    <property type="match status" value="1"/>
</dbReference>
<dbReference type="Proteomes" id="UP001209570">
    <property type="component" value="Unassembled WGS sequence"/>
</dbReference>
<name>A0AAD5Q5A3_PYTIN</name>
<keyword evidence="1" id="KW-0812">Transmembrane</keyword>
<feature type="transmembrane region" description="Helical" evidence="1">
    <location>
        <begin position="315"/>
        <end position="338"/>
    </location>
</feature>
<dbReference type="PROSITE" id="PS50405">
    <property type="entry name" value="GST_CTER"/>
    <property type="match status" value="1"/>
</dbReference>
<organism evidence="4 5">
    <name type="scientific">Pythium insidiosum</name>
    <name type="common">Pythiosis disease agent</name>
    <dbReference type="NCBI Taxonomy" id="114742"/>
    <lineage>
        <taxon>Eukaryota</taxon>
        <taxon>Sar</taxon>
        <taxon>Stramenopiles</taxon>
        <taxon>Oomycota</taxon>
        <taxon>Peronosporomycetes</taxon>
        <taxon>Pythiales</taxon>
        <taxon>Pythiaceae</taxon>
        <taxon>Pythium</taxon>
    </lineage>
</organism>
<dbReference type="Pfam" id="PF13417">
    <property type="entry name" value="GST_N_3"/>
    <property type="match status" value="1"/>
</dbReference>
<dbReference type="CDD" id="cd03039">
    <property type="entry name" value="GST_N_Sigma_like"/>
    <property type="match status" value="1"/>
</dbReference>
<dbReference type="Gene3D" id="3.40.30.10">
    <property type="entry name" value="Glutaredoxin"/>
    <property type="match status" value="1"/>
</dbReference>
<feature type="transmembrane region" description="Helical" evidence="1">
    <location>
        <begin position="269"/>
        <end position="295"/>
    </location>
</feature>
<dbReference type="SUPFAM" id="SSF52058">
    <property type="entry name" value="L domain-like"/>
    <property type="match status" value="1"/>
</dbReference>
<dbReference type="InterPro" id="IPR050213">
    <property type="entry name" value="GST_superfamily"/>
</dbReference>